<dbReference type="WBParaSite" id="ACRNAN_Path_638.g2366.t1">
    <property type="protein sequence ID" value="ACRNAN_Path_638.g2366.t1"/>
    <property type="gene ID" value="ACRNAN_Path_638.g2366"/>
</dbReference>
<keyword evidence="2" id="KW-0472">Membrane</keyword>
<evidence type="ECO:0000313" key="3">
    <source>
        <dbReference type="Proteomes" id="UP000887540"/>
    </source>
</evidence>
<reference evidence="4" key="1">
    <citation type="submission" date="2022-11" db="UniProtKB">
        <authorList>
            <consortium name="WormBaseParasite"/>
        </authorList>
    </citation>
    <scope>IDENTIFICATION</scope>
</reference>
<evidence type="ECO:0000256" key="2">
    <source>
        <dbReference type="SAM" id="Phobius"/>
    </source>
</evidence>
<feature type="region of interest" description="Disordered" evidence="1">
    <location>
        <begin position="1"/>
        <end position="39"/>
    </location>
</feature>
<protein>
    <submittedName>
        <fullName evidence="4">Uncharacterized protein</fullName>
    </submittedName>
</protein>
<sequence>MKSKQNIPDVISDSIEMRKGFGSSAKNSRRFSAPRRTNTQPVTFRREHGSGVASAAVRPFTMPLLPYMYKPKETVVKIDEEGGSNQTTVVVKPIDPDKIKEISEKLADEKFEGYEEDYFLAQSTIIIILLMILTMIFLFVKFWPVWSPSLVYDGRN</sequence>
<keyword evidence="2" id="KW-0812">Transmembrane</keyword>
<evidence type="ECO:0000313" key="4">
    <source>
        <dbReference type="WBParaSite" id="ACRNAN_Path_638.g2366.t1"/>
    </source>
</evidence>
<keyword evidence="3" id="KW-1185">Reference proteome</keyword>
<evidence type="ECO:0000256" key="1">
    <source>
        <dbReference type="SAM" id="MobiDB-lite"/>
    </source>
</evidence>
<dbReference type="AlphaFoldDB" id="A0A914C9N0"/>
<accession>A0A914C9N0</accession>
<dbReference type="Proteomes" id="UP000887540">
    <property type="component" value="Unplaced"/>
</dbReference>
<name>A0A914C9N0_9BILA</name>
<feature type="transmembrane region" description="Helical" evidence="2">
    <location>
        <begin position="118"/>
        <end position="140"/>
    </location>
</feature>
<proteinExistence type="predicted"/>
<keyword evidence="2" id="KW-1133">Transmembrane helix</keyword>
<organism evidence="3 4">
    <name type="scientific">Acrobeloides nanus</name>
    <dbReference type="NCBI Taxonomy" id="290746"/>
    <lineage>
        <taxon>Eukaryota</taxon>
        <taxon>Metazoa</taxon>
        <taxon>Ecdysozoa</taxon>
        <taxon>Nematoda</taxon>
        <taxon>Chromadorea</taxon>
        <taxon>Rhabditida</taxon>
        <taxon>Tylenchina</taxon>
        <taxon>Cephalobomorpha</taxon>
        <taxon>Cephaloboidea</taxon>
        <taxon>Cephalobidae</taxon>
        <taxon>Acrobeloides</taxon>
    </lineage>
</organism>